<dbReference type="Pfam" id="PF00078">
    <property type="entry name" value="RVT_1"/>
    <property type="match status" value="1"/>
</dbReference>
<name>A0AAW1TZB2_9CUCU</name>
<dbReference type="AlphaFoldDB" id="A0AAW1TZB2"/>
<sequence>MTPNHGDLVDIVIRDDILQSSYSTRTKANREQRAPLTLNNNSVILSEEVIKQGVPQSSIPGPILFVIYINDLSTPMQPIIYADDTIIFVQAKHAQAVTAVVKQALTLLEHWCMSRESLLLRARDIREHWAEVNAASKRNCLNYLPMGCYTWNSSLLIWIPFG</sequence>
<gene>
    <name evidence="2" type="ORF">WA026_002284</name>
</gene>
<accession>A0AAW1TZB2</accession>
<organism evidence="2 3">
    <name type="scientific">Henosepilachna vigintioctopunctata</name>
    <dbReference type="NCBI Taxonomy" id="420089"/>
    <lineage>
        <taxon>Eukaryota</taxon>
        <taxon>Metazoa</taxon>
        <taxon>Ecdysozoa</taxon>
        <taxon>Arthropoda</taxon>
        <taxon>Hexapoda</taxon>
        <taxon>Insecta</taxon>
        <taxon>Pterygota</taxon>
        <taxon>Neoptera</taxon>
        <taxon>Endopterygota</taxon>
        <taxon>Coleoptera</taxon>
        <taxon>Polyphaga</taxon>
        <taxon>Cucujiformia</taxon>
        <taxon>Coccinelloidea</taxon>
        <taxon>Coccinellidae</taxon>
        <taxon>Epilachninae</taxon>
        <taxon>Epilachnini</taxon>
        <taxon>Henosepilachna</taxon>
    </lineage>
</organism>
<comment type="caution">
    <text evidence="2">The sequence shown here is derived from an EMBL/GenBank/DDBJ whole genome shotgun (WGS) entry which is preliminary data.</text>
</comment>
<evidence type="ECO:0000259" key="1">
    <source>
        <dbReference type="Pfam" id="PF00078"/>
    </source>
</evidence>
<protein>
    <recommendedName>
        <fullName evidence="1">Reverse transcriptase domain-containing protein</fullName>
    </recommendedName>
</protein>
<feature type="domain" description="Reverse transcriptase" evidence="1">
    <location>
        <begin position="44"/>
        <end position="112"/>
    </location>
</feature>
<dbReference type="InterPro" id="IPR000477">
    <property type="entry name" value="RT_dom"/>
</dbReference>
<reference evidence="2 3" key="1">
    <citation type="submission" date="2023-03" db="EMBL/GenBank/DDBJ databases">
        <title>Genome insight into feeding habits of ladybird beetles.</title>
        <authorList>
            <person name="Li H.-S."/>
            <person name="Huang Y.-H."/>
            <person name="Pang H."/>
        </authorList>
    </citation>
    <scope>NUCLEOTIDE SEQUENCE [LARGE SCALE GENOMIC DNA]</scope>
    <source>
        <strain evidence="2">SYSU_2023b</strain>
        <tissue evidence="2">Whole body</tissue>
    </source>
</reference>
<proteinExistence type="predicted"/>
<evidence type="ECO:0000313" key="2">
    <source>
        <dbReference type="EMBL" id="KAK9873930.1"/>
    </source>
</evidence>
<evidence type="ECO:0000313" key="3">
    <source>
        <dbReference type="Proteomes" id="UP001431783"/>
    </source>
</evidence>
<dbReference type="EMBL" id="JARQZJ010000031">
    <property type="protein sequence ID" value="KAK9873930.1"/>
    <property type="molecule type" value="Genomic_DNA"/>
</dbReference>
<dbReference type="Proteomes" id="UP001431783">
    <property type="component" value="Unassembled WGS sequence"/>
</dbReference>
<keyword evidence="3" id="KW-1185">Reference proteome</keyword>